<name>A0A2T3HWY0_9GAMM</name>
<dbReference type="Proteomes" id="UP000241858">
    <property type="component" value="Unassembled WGS sequence"/>
</dbReference>
<evidence type="ECO:0000313" key="2">
    <source>
        <dbReference type="Proteomes" id="UP000241858"/>
    </source>
</evidence>
<evidence type="ECO:0000313" key="1">
    <source>
        <dbReference type="EMBL" id="PSU03492.1"/>
    </source>
</evidence>
<organism evidence="1 2">
    <name type="scientific">Photobacterium aquimaris</name>
    <dbReference type="NCBI Taxonomy" id="512643"/>
    <lineage>
        <taxon>Bacteria</taxon>
        <taxon>Pseudomonadati</taxon>
        <taxon>Pseudomonadota</taxon>
        <taxon>Gammaproteobacteria</taxon>
        <taxon>Vibrionales</taxon>
        <taxon>Vibrionaceae</taxon>
        <taxon>Photobacterium</taxon>
    </lineage>
</organism>
<gene>
    <name evidence="1" type="ORF">C0W81_12040</name>
</gene>
<dbReference type="RefSeq" id="WP_065190192.1">
    <property type="nucleotide sequence ID" value="NZ_LZFB01000039.1"/>
</dbReference>
<dbReference type="EMBL" id="PYLY01000023">
    <property type="protein sequence ID" value="PSU03492.1"/>
    <property type="molecule type" value="Genomic_DNA"/>
</dbReference>
<comment type="caution">
    <text evidence="1">The sequence shown here is derived from an EMBL/GenBank/DDBJ whole genome shotgun (WGS) entry which is preliminary data.</text>
</comment>
<proteinExistence type="predicted"/>
<sequence>MPISRYELITSLNDKEIGFEILNMDSCFKVILNKSHKSRITNKPFQLAGGDILEVGDKFTAINTKGSAGCPPIVLSKPWYQQYEGRIRIPNYTSYGRHLLCNGQQHSELALFSAHNPITNEKMFSPTKRNIQQSYKDTEDGYYIGYLIFGKEEDQLFYCCTSGSSRVISCKTLKRY</sequence>
<dbReference type="AlphaFoldDB" id="A0A2T3HWY0"/>
<protein>
    <submittedName>
        <fullName evidence="1">Uncharacterized protein</fullName>
    </submittedName>
</protein>
<dbReference type="OrthoDB" id="10018751at2"/>
<accession>A0A2T3HWY0</accession>
<reference evidence="1 2" key="1">
    <citation type="submission" date="2018-03" db="EMBL/GenBank/DDBJ databases">
        <title>Whole genome sequencing of Histamine producing bacteria.</title>
        <authorList>
            <person name="Butler K."/>
        </authorList>
    </citation>
    <scope>NUCLEOTIDE SEQUENCE [LARGE SCALE GENOMIC DNA]</scope>
    <source>
        <strain evidence="1 2">DSM 23343</strain>
    </source>
</reference>